<keyword evidence="4" id="KW-1185">Reference proteome</keyword>
<keyword evidence="1" id="KW-1133">Transmembrane helix</keyword>
<dbReference type="EMBL" id="MBTF01000016">
    <property type="protein sequence ID" value="OOQ59093.1"/>
    <property type="molecule type" value="Genomic_DNA"/>
</dbReference>
<dbReference type="Proteomes" id="UP000189739">
    <property type="component" value="Unassembled WGS sequence"/>
</dbReference>
<gene>
    <name evidence="3" type="ORF">BC343_29150</name>
</gene>
<organism evidence="3 4">
    <name type="scientific">Mucilaginibacter pedocola</name>
    <dbReference type="NCBI Taxonomy" id="1792845"/>
    <lineage>
        <taxon>Bacteria</taxon>
        <taxon>Pseudomonadati</taxon>
        <taxon>Bacteroidota</taxon>
        <taxon>Sphingobacteriia</taxon>
        <taxon>Sphingobacteriales</taxon>
        <taxon>Sphingobacteriaceae</taxon>
        <taxon>Mucilaginibacter</taxon>
    </lineage>
</organism>
<dbReference type="GO" id="GO:0055085">
    <property type="term" value="P:transmembrane transport"/>
    <property type="evidence" value="ECO:0007669"/>
    <property type="project" value="InterPro"/>
</dbReference>
<proteinExistence type="predicted"/>
<evidence type="ECO:0000256" key="1">
    <source>
        <dbReference type="SAM" id="Phobius"/>
    </source>
</evidence>
<reference evidence="3 4" key="1">
    <citation type="submission" date="2016-07" db="EMBL/GenBank/DDBJ databases">
        <title>Genomic analysis of zinc-resistant bacterium Mucilaginibacter pedocola TBZ30.</title>
        <authorList>
            <person name="Huang J."/>
            <person name="Tang J."/>
        </authorList>
    </citation>
    <scope>NUCLEOTIDE SEQUENCE [LARGE SCALE GENOMIC DNA]</scope>
    <source>
        <strain evidence="3 4">TBZ30</strain>
    </source>
</reference>
<evidence type="ECO:0000313" key="3">
    <source>
        <dbReference type="EMBL" id="OOQ59093.1"/>
    </source>
</evidence>
<name>A0A1S9PDQ9_9SPHI</name>
<evidence type="ECO:0000313" key="4">
    <source>
        <dbReference type="Proteomes" id="UP000189739"/>
    </source>
</evidence>
<sequence length="432" mass="46284">MDKSRANILQIQKYLNGELDAKAMHKLEREAQDDPFLMDALEGYQSSGNQQANLNILAGLLDARVNKKERRIIPWMTISIAAGVIGFMVVVGLLYKGSNNPVEPQIAQTVAPATTSKPDTVQTVTPPVTTDKQVEVAALQPAKPIQKITNHATADGGRMQAKPTNASVLALADTMRGDVLKKTPGDGMPLDEVVMNTIAIQRDTVEMPLTVAVAKRSISQTLEGKVAGVSTSEVKKPASGYELAKLGIPTQYVTPVVPKDKVIPPGAIGTAYTKPESSNDYKIIGNAEQIGGKNEPGLIAFGNASKAVNTNLSNNLNTNANFLRADTQAGYDYSKSDVLKPNALAHPEKGWVMYQLYLSQKCTVPAGQKAGKVELKFTVSPTGDISNIVVTKSLSTLADKKAIQIINEGPKWAGNANGKPEEKTLQLEFVNK</sequence>
<dbReference type="OrthoDB" id="1112758at2"/>
<keyword evidence="1" id="KW-0812">Transmembrane</keyword>
<dbReference type="STRING" id="1792845.BC343_29150"/>
<dbReference type="Gene3D" id="3.30.1150.10">
    <property type="match status" value="1"/>
</dbReference>
<feature type="domain" description="TonB C-terminal" evidence="2">
    <location>
        <begin position="369"/>
        <end position="426"/>
    </location>
</feature>
<keyword evidence="1" id="KW-0472">Membrane</keyword>
<dbReference type="RefSeq" id="WP_078348889.1">
    <property type="nucleotide sequence ID" value="NZ_MBTF01000016.1"/>
</dbReference>
<protein>
    <recommendedName>
        <fullName evidence="2">TonB C-terminal domain-containing protein</fullName>
    </recommendedName>
</protein>
<dbReference type="InterPro" id="IPR037682">
    <property type="entry name" value="TonB_C"/>
</dbReference>
<accession>A0A1S9PDQ9</accession>
<dbReference type="Pfam" id="PF03544">
    <property type="entry name" value="TonB_C"/>
    <property type="match status" value="1"/>
</dbReference>
<feature type="transmembrane region" description="Helical" evidence="1">
    <location>
        <begin position="72"/>
        <end position="95"/>
    </location>
</feature>
<dbReference type="AlphaFoldDB" id="A0A1S9PDQ9"/>
<comment type="caution">
    <text evidence="3">The sequence shown here is derived from an EMBL/GenBank/DDBJ whole genome shotgun (WGS) entry which is preliminary data.</text>
</comment>
<evidence type="ECO:0000259" key="2">
    <source>
        <dbReference type="Pfam" id="PF03544"/>
    </source>
</evidence>